<feature type="compositionally biased region" description="Polar residues" evidence="1">
    <location>
        <begin position="102"/>
        <end position="111"/>
    </location>
</feature>
<evidence type="ECO:0000313" key="3">
    <source>
        <dbReference type="Proteomes" id="UP000499080"/>
    </source>
</evidence>
<gene>
    <name evidence="2" type="ORF">AVEN_46761_1</name>
</gene>
<accession>A0A4Y2M088</accession>
<evidence type="ECO:0000256" key="1">
    <source>
        <dbReference type="SAM" id="MobiDB-lite"/>
    </source>
</evidence>
<proteinExistence type="predicted"/>
<dbReference type="EMBL" id="BGPR01006457">
    <property type="protein sequence ID" value="GBN19156.1"/>
    <property type="molecule type" value="Genomic_DNA"/>
</dbReference>
<dbReference type="AlphaFoldDB" id="A0A4Y2M088"/>
<dbReference type="OrthoDB" id="7297429at2759"/>
<evidence type="ECO:0000313" key="2">
    <source>
        <dbReference type="EMBL" id="GBN19156.1"/>
    </source>
</evidence>
<feature type="region of interest" description="Disordered" evidence="1">
    <location>
        <begin position="88"/>
        <end position="111"/>
    </location>
</feature>
<feature type="compositionally biased region" description="Basic and acidic residues" evidence="1">
    <location>
        <begin position="88"/>
        <end position="99"/>
    </location>
</feature>
<keyword evidence="3" id="KW-1185">Reference proteome</keyword>
<protein>
    <submittedName>
        <fullName evidence="2">Uncharacterized protein</fullName>
    </submittedName>
</protein>
<organism evidence="2 3">
    <name type="scientific">Araneus ventricosus</name>
    <name type="common">Orbweaver spider</name>
    <name type="synonym">Epeira ventricosa</name>
    <dbReference type="NCBI Taxonomy" id="182803"/>
    <lineage>
        <taxon>Eukaryota</taxon>
        <taxon>Metazoa</taxon>
        <taxon>Ecdysozoa</taxon>
        <taxon>Arthropoda</taxon>
        <taxon>Chelicerata</taxon>
        <taxon>Arachnida</taxon>
        <taxon>Araneae</taxon>
        <taxon>Araneomorphae</taxon>
        <taxon>Entelegynae</taxon>
        <taxon>Araneoidea</taxon>
        <taxon>Araneidae</taxon>
        <taxon>Araneus</taxon>
    </lineage>
</organism>
<name>A0A4Y2M088_ARAVE</name>
<reference evidence="2 3" key="1">
    <citation type="journal article" date="2019" name="Sci. Rep.">
        <title>Orb-weaving spider Araneus ventricosus genome elucidates the spidroin gene catalogue.</title>
        <authorList>
            <person name="Kono N."/>
            <person name="Nakamura H."/>
            <person name="Ohtoshi R."/>
            <person name="Moran D.A.P."/>
            <person name="Shinohara A."/>
            <person name="Yoshida Y."/>
            <person name="Fujiwara M."/>
            <person name="Mori M."/>
            <person name="Tomita M."/>
            <person name="Arakawa K."/>
        </authorList>
    </citation>
    <scope>NUCLEOTIDE SEQUENCE [LARGE SCALE GENOMIC DNA]</scope>
</reference>
<dbReference type="Proteomes" id="UP000499080">
    <property type="component" value="Unassembled WGS sequence"/>
</dbReference>
<sequence>MGALFRVSTHFKFTLNSINHYNGYKLISEALESFSYHGFLPKTVQLEQFDEGEGMEETVKHNKAVYHKVCCNKYDTYKLRLQLSKIDKRDQRTSKEPKRSSFKTSDSTFFL</sequence>
<comment type="caution">
    <text evidence="2">The sequence shown here is derived from an EMBL/GenBank/DDBJ whole genome shotgun (WGS) entry which is preliminary data.</text>
</comment>